<dbReference type="AlphaFoldDB" id="A0A542E2G0"/>
<evidence type="ECO:0000256" key="6">
    <source>
        <dbReference type="SAM" id="Phobius"/>
    </source>
</evidence>
<keyword evidence="2" id="KW-1003">Cell membrane</keyword>
<evidence type="ECO:0000256" key="2">
    <source>
        <dbReference type="ARBA" id="ARBA00022475"/>
    </source>
</evidence>
<feature type="transmembrane region" description="Helical" evidence="6">
    <location>
        <begin position="36"/>
        <end position="55"/>
    </location>
</feature>
<name>A0A542E2G0_9MICO</name>
<keyword evidence="5 6" id="KW-0472">Membrane</keyword>
<feature type="transmembrane region" description="Helical" evidence="6">
    <location>
        <begin position="272"/>
        <end position="294"/>
    </location>
</feature>
<dbReference type="PANTHER" id="PTHR43370">
    <property type="entry name" value="SUGAR ABC TRANSPORTER INTEGRAL MEMBRANE PROTEIN-RELATED"/>
    <property type="match status" value="1"/>
</dbReference>
<proteinExistence type="predicted"/>
<evidence type="ECO:0000256" key="3">
    <source>
        <dbReference type="ARBA" id="ARBA00022692"/>
    </source>
</evidence>
<dbReference type="GO" id="GO:0022857">
    <property type="term" value="F:transmembrane transporter activity"/>
    <property type="evidence" value="ECO:0007669"/>
    <property type="project" value="InterPro"/>
</dbReference>
<dbReference type="CDD" id="cd06580">
    <property type="entry name" value="TM_PBP1_transp_TpRbsC_like"/>
    <property type="match status" value="1"/>
</dbReference>
<evidence type="ECO:0000313" key="7">
    <source>
        <dbReference type="EMBL" id="TQJ09424.1"/>
    </source>
</evidence>
<dbReference type="EMBL" id="VFMN01000001">
    <property type="protein sequence ID" value="TQJ09424.1"/>
    <property type="molecule type" value="Genomic_DNA"/>
</dbReference>
<comment type="subcellular location">
    <subcellularLocation>
        <location evidence="1">Cell membrane</location>
        <topology evidence="1">Multi-pass membrane protein</topology>
    </subcellularLocation>
</comment>
<accession>A0A542E2G0</accession>
<evidence type="ECO:0000256" key="4">
    <source>
        <dbReference type="ARBA" id="ARBA00022989"/>
    </source>
</evidence>
<sequence>MSDRSRMSSAAELFVRPGVGHESNALRGPGPRRPGWWWPAVVVGVLVVVSTVRVVTGAHDIDSAGAIAAAIGLAMPIGLAGLGGLWSERAGVVNIGLQGMMTLGTWGAGYFGYHHGPWVGILGAILLGVIGGAVHALATVVFGVDHIVSGVALNLLGIGMASYLAGRTFDGLPGGGPTQSPTLQQLPFVSVPGVSGLLDDVEASHVWLVADLAGILRALTTNLNVLSIIAVLLLVASWYVLWRTPFGLRLRSCGEAPEAAETLGVNVLRYKFAAVLISGGMAGLAGGFLVLVASNLYREGQEGGRGFIGLAAMIFGNWRPGGLAGGAALFGYTDAIQLRGGGDVVRAYLLPIAIGLVLWGAWQLWRRRQGKPVTGVVTVVMGVAAFVWFALVSRVPDEFTSMTPYVATLLVLALFSQRLRMPAADGKVYRKGEAV</sequence>
<dbReference type="PANTHER" id="PTHR43370:SF1">
    <property type="entry name" value="GUANOSINE ABC TRANSPORTER PERMEASE PROTEIN NUPQ"/>
    <property type="match status" value="1"/>
</dbReference>
<dbReference type="RefSeq" id="WP_246061195.1">
    <property type="nucleotide sequence ID" value="NZ_BAAAPR010000014.1"/>
</dbReference>
<keyword evidence="3 6" id="KW-0812">Transmembrane</keyword>
<organism evidence="7 8">
    <name type="scientific">Lapillicoccus jejuensis</name>
    <dbReference type="NCBI Taxonomy" id="402171"/>
    <lineage>
        <taxon>Bacteria</taxon>
        <taxon>Bacillati</taxon>
        <taxon>Actinomycetota</taxon>
        <taxon>Actinomycetes</taxon>
        <taxon>Micrococcales</taxon>
        <taxon>Intrasporangiaceae</taxon>
        <taxon>Lapillicoccus</taxon>
    </lineage>
</organism>
<evidence type="ECO:0000256" key="5">
    <source>
        <dbReference type="ARBA" id="ARBA00023136"/>
    </source>
</evidence>
<dbReference type="Proteomes" id="UP000317893">
    <property type="component" value="Unassembled WGS sequence"/>
</dbReference>
<evidence type="ECO:0000313" key="8">
    <source>
        <dbReference type="Proteomes" id="UP000317893"/>
    </source>
</evidence>
<feature type="transmembrane region" description="Helical" evidence="6">
    <location>
        <begin position="92"/>
        <end position="111"/>
    </location>
</feature>
<keyword evidence="8" id="KW-1185">Reference proteome</keyword>
<keyword evidence="4 6" id="KW-1133">Transmembrane helix</keyword>
<comment type="caution">
    <text evidence="7">The sequence shown here is derived from an EMBL/GenBank/DDBJ whole genome shotgun (WGS) entry which is preliminary data.</text>
</comment>
<feature type="transmembrane region" description="Helical" evidence="6">
    <location>
        <begin position="306"/>
        <end position="332"/>
    </location>
</feature>
<dbReference type="Pfam" id="PF02653">
    <property type="entry name" value="BPD_transp_2"/>
    <property type="match status" value="1"/>
</dbReference>
<feature type="transmembrane region" description="Helical" evidence="6">
    <location>
        <begin position="118"/>
        <end position="141"/>
    </location>
</feature>
<feature type="transmembrane region" description="Helical" evidence="6">
    <location>
        <begin position="223"/>
        <end position="242"/>
    </location>
</feature>
<feature type="transmembrane region" description="Helical" evidence="6">
    <location>
        <begin position="403"/>
        <end position="421"/>
    </location>
</feature>
<reference evidence="7 8" key="1">
    <citation type="submission" date="2019-06" db="EMBL/GenBank/DDBJ databases">
        <title>Sequencing the genomes of 1000 actinobacteria strains.</title>
        <authorList>
            <person name="Klenk H.-P."/>
        </authorList>
    </citation>
    <scope>NUCLEOTIDE SEQUENCE [LARGE SCALE GENOMIC DNA]</scope>
    <source>
        <strain evidence="7 8">DSM 18607</strain>
    </source>
</reference>
<feature type="transmembrane region" description="Helical" evidence="6">
    <location>
        <begin position="67"/>
        <end position="86"/>
    </location>
</feature>
<feature type="transmembrane region" description="Helical" evidence="6">
    <location>
        <begin position="147"/>
        <end position="165"/>
    </location>
</feature>
<feature type="transmembrane region" description="Helical" evidence="6">
    <location>
        <begin position="372"/>
        <end position="391"/>
    </location>
</feature>
<feature type="transmembrane region" description="Helical" evidence="6">
    <location>
        <begin position="344"/>
        <end position="365"/>
    </location>
</feature>
<evidence type="ECO:0000256" key="1">
    <source>
        <dbReference type="ARBA" id="ARBA00004651"/>
    </source>
</evidence>
<protein>
    <submittedName>
        <fullName evidence="7">Nucleoside ABC transporter membrane protein</fullName>
    </submittedName>
</protein>
<dbReference type="GO" id="GO:0005886">
    <property type="term" value="C:plasma membrane"/>
    <property type="evidence" value="ECO:0007669"/>
    <property type="project" value="UniProtKB-SubCell"/>
</dbReference>
<dbReference type="InterPro" id="IPR001851">
    <property type="entry name" value="ABC_transp_permease"/>
</dbReference>
<gene>
    <name evidence="7" type="ORF">FB458_2536</name>
</gene>